<sequence>MFLAVKEILYNKGRYRLVVAVVFLISYMIFFLSSLSVGLARLNRLAIDNWQASSVVLSEYANKNLVASSLTEKDYQAYLGQENIAELGQMAVVANQESKEKKVNAQVFGLSWESFIAPKISSGRRAERPGELVVDKSIEQKGLKLGNQIQLNGSKKSYQIVGFTENNSFFTQPVLFMSLDDFRDLKYGSAQVKNTSFLVVKDQQKLKGAGLEQVSIETLIQNIPGYQAQVLTFSFMIGAMVLITFLVLGIFMYIITIQKIQLYGIMRAQGLASRTIIASIFWQIFLLTGLGLILAVGLLLLTQQFLPASMPFYSDWQAYAGLICLILLMSLAGGFLSIHKVIKIDPLRAIGGE</sequence>
<accession>A0ABS5B165</accession>
<evidence type="ECO:0000256" key="3">
    <source>
        <dbReference type="ARBA" id="ARBA00011131"/>
    </source>
</evidence>
<dbReference type="InterPro" id="IPR003838">
    <property type="entry name" value="ABC3_permease_C"/>
</dbReference>
<evidence type="ECO:0000256" key="6">
    <source>
        <dbReference type="ARBA" id="ARBA00022475"/>
    </source>
</evidence>
<dbReference type="InterPro" id="IPR051125">
    <property type="entry name" value="ABC-4/HrtB_transporter"/>
</dbReference>
<evidence type="ECO:0000256" key="5">
    <source>
        <dbReference type="ARBA" id="ARBA00022448"/>
    </source>
</evidence>
<evidence type="ECO:0000256" key="11">
    <source>
        <dbReference type="SAM" id="Phobius"/>
    </source>
</evidence>
<dbReference type="PANTHER" id="PTHR43738">
    <property type="entry name" value="ABC TRANSPORTER, MEMBRANE PROTEIN"/>
    <property type="match status" value="1"/>
</dbReference>
<evidence type="ECO:0000256" key="9">
    <source>
        <dbReference type="ARBA" id="ARBA00023136"/>
    </source>
</evidence>
<keyword evidence="14" id="KW-1185">Reference proteome</keyword>
<keyword evidence="5" id="KW-0813">Transport</keyword>
<evidence type="ECO:0000313" key="13">
    <source>
        <dbReference type="EMBL" id="MBP2622587.1"/>
    </source>
</evidence>
<comment type="subcellular location">
    <subcellularLocation>
        <location evidence="1">Cell membrane</location>
        <topology evidence="1">Multi-pass membrane protein</topology>
    </subcellularLocation>
</comment>
<comment type="caution">
    <text evidence="13">The sequence shown here is derived from an EMBL/GenBank/DDBJ whole genome shotgun (WGS) entry which is preliminary data.</text>
</comment>
<feature type="transmembrane region" description="Helical" evidence="11">
    <location>
        <begin position="17"/>
        <end position="39"/>
    </location>
</feature>
<evidence type="ECO:0000256" key="10">
    <source>
        <dbReference type="ARBA" id="ARBA00024973"/>
    </source>
</evidence>
<feature type="transmembrane region" description="Helical" evidence="11">
    <location>
        <begin position="230"/>
        <end position="255"/>
    </location>
</feature>
<organism evidence="13 14">
    <name type="scientific">Streptococcus oricebi</name>
    <dbReference type="NCBI Taxonomy" id="1547447"/>
    <lineage>
        <taxon>Bacteria</taxon>
        <taxon>Bacillati</taxon>
        <taxon>Bacillota</taxon>
        <taxon>Bacilli</taxon>
        <taxon>Lactobacillales</taxon>
        <taxon>Streptococcaceae</taxon>
        <taxon>Streptococcus</taxon>
    </lineage>
</organism>
<proteinExistence type="inferred from homology"/>
<evidence type="ECO:0000256" key="1">
    <source>
        <dbReference type="ARBA" id="ARBA00004651"/>
    </source>
</evidence>
<keyword evidence="8 11" id="KW-1133">Transmembrane helix</keyword>
<comment type="function">
    <text evidence="10">Part of the ABC transporter complex hrt involved in hemin import. Responsible for the translocation of the substrate across the membrane.</text>
</comment>
<dbReference type="Proteomes" id="UP001519296">
    <property type="component" value="Unassembled WGS sequence"/>
</dbReference>
<feature type="transmembrane region" description="Helical" evidence="11">
    <location>
        <begin position="316"/>
        <end position="338"/>
    </location>
</feature>
<evidence type="ECO:0000259" key="12">
    <source>
        <dbReference type="Pfam" id="PF02687"/>
    </source>
</evidence>
<protein>
    <recommendedName>
        <fullName evidence="4">Putative hemin transport system permease protein HrtB</fullName>
    </recommendedName>
</protein>
<evidence type="ECO:0000256" key="7">
    <source>
        <dbReference type="ARBA" id="ARBA00022692"/>
    </source>
</evidence>
<reference evidence="13 14" key="1">
    <citation type="submission" date="2018-02" db="EMBL/GenBank/DDBJ databases">
        <title>Draft genome sequence of Streptococcus oricebi CCUG 70868T type strain.</title>
        <authorList>
            <person name="Mendez V."/>
            <person name="Salva-Serra F."/>
            <person name="Jaen-Luchoro D."/>
            <person name="Gonzales-Siles L."/>
            <person name="Karlsson R."/>
            <person name="Engstrom-Jakobsson H."/>
            <person name="Busquets A."/>
            <person name="Gomila M."/>
            <person name="Pineiro-Iglesias B."/>
            <person name="Bennasar-Figueras A."/>
            <person name="Seeger M."/>
            <person name="Moore E."/>
        </authorList>
    </citation>
    <scope>NUCLEOTIDE SEQUENCE [LARGE SCALE GENOMIC DNA]</scope>
    <source>
        <strain evidence="13 14">CCUG 70868</strain>
    </source>
</reference>
<evidence type="ECO:0000256" key="2">
    <source>
        <dbReference type="ARBA" id="ARBA00008697"/>
    </source>
</evidence>
<keyword evidence="6" id="KW-1003">Cell membrane</keyword>
<comment type="similarity">
    <text evidence="2">Belongs to the ABC-4 integral membrane protein family. HrtB subfamily.</text>
</comment>
<gene>
    <name evidence="13" type="ORF">C4K46_01385</name>
</gene>
<evidence type="ECO:0000256" key="4">
    <source>
        <dbReference type="ARBA" id="ARBA00016962"/>
    </source>
</evidence>
<dbReference type="RefSeq" id="WP_209626603.1">
    <property type="nucleotide sequence ID" value="NZ_PRDG01000001.1"/>
</dbReference>
<feature type="domain" description="ABC3 transporter permease C-terminal" evidence="12">
    <location>
        <begin position="235"/>
        <end position="346"/>
    </location>
</feature>
<comment type="subunit">
    <text evidence="3">The complex is composed of two ATP-binding proteins (HrtA), two transmembrane proteins (HrtB) and a solute-binding protein.</text>
</comment>
<keyword evidence="9 11" id="KW-0472">Membrane</keyword>
<name>A0ABS5B165_9STRE</name>
<dbReference type="PANTHER" id="PTHR43738:SF1">
    <property type="entry name" value="HEMIN TRANSPORT SYSTEM PERMEASE PROTEIN HRTB-RELATED"/>
    <property type="match status" value="1"/>
</dbReference>
<keyword evidence="7 11" id="KW-0812">Transmembrane</keyword>
<dbReference type="Pfam" id="PF02687">
    <property type="entry name" value="FtsX"/>
    <property type="match status" value="1"/>
</dbReference>
<evidence type="ECO:0000313" key="14">
    <source>
        <dbReference type="Proteomes" id="UP001519296"/>
    </source>
</evidence>
<evidence type="ECO:0000256" key="8">
    <source>
        <dbReference type="ARBA" id="ARBA00022989"/>
    </source>
</evidence>
<dbReference type="EMBL" id="PRDG01000001">
    <property type="protein sequence ID" value="MBP2622587.1"/>
    <property type="molecule type" value="Genomic_DNA"/>
</dbReference>
<feature type="transmembrane region" description="Helical" evidence="11">
    <location>
        <begin position="276"/>
        <end position="301"/>
    </location>
</feature>